<name>A0ABT5NZY5_9PSED</name>
<accession>A0ABT5NZY5</accession>
<dbReference type="SUPFAM" id="SSF52540">
    <property type="entry name" value="P-loop containing nucleoside triphosphate hydrolases"/>
    <property type="match status" value="1"/>
</dbReference>
<dbReference type="Gene3D" id="3.40.50.300">
    <property type="entry name" value="P-loop containing nucleotide triphosphate hydrolases"/>
    <property type="match status" value="1"/>
</dbReference>
<evidence type="ECO:0000313" key="3">
    <source>
        <dbReference type="Proteomes" id="UP001148203"/>
    </source>
</evidence>
<dbReference type="Pfam" id="PF13191">
    <property type="entry name" value="AAA_16"/>
    <property type="match status" value="1"/>
</dbReference>
<reference evidence="2 3" key="1">
    <citation type="submission" date="2022-05" db="EMBL/GenBank/DDBJ databases">
        <title>Novel Pseudomonas spp. Isolated from a Rainbow Trout Aquaculture Facility.</title>
        <authorList>
            <person name="Testerman T."/>
            <person name="Graf J."/>
        </authorList>
    </citation>
    <scope>NUCLEOTIDE SEQUENCE [LARGE SCALE GENOMIC DNA]</scope>
    <source>
        <strain evidence="2 3">ID681</strain>
    </source>
</reference>
<protein>
    <submittedName>
        <fullName evidence="2">AAA family ATPase</fullName>
    </submittedName>
</protein>
<dbReference type="InterPro" id="IPR041664">
    <property type="entry name" value="AAA_16"/>
</dbReference>
<organism evidence="2 3">
    <name type="scientific">Pseudomonas fontis</name>
    <dbReference type="NCBI Taxonomy" id="2942633"/>
    <lineage>
        <taxon>Bacteria</taxon>
        <taxon>Pseudomonadati</taxon>
        <taxon>Pseudomonadota</taxon>
        <taxon>Gammaproteobacteria</taxon>
        <taxon>Pseudomonadales</taxon>
        <taxon>Pseudomonadaceae</taxon>
        <taxon>Pseudomonas</taxon>
    </lineage>
</organism>
<dbReference type="InterPro" id="IPR027417">
    <property type="entry name" value="P-loop_NTPase"/>
</dbReference>
<proteinExistence type="predicted"/>
<dbReference type="EMBL" id="JAMDGY010000104">
    <property type="protein sequence ID" value="MDD0993740.1"/>
    <property type="molecule type" value="Genomic_DNA"/>
</dbReference>
<dbReference type="Proteomes" id="UP001148203">
    <property type="component" value="Unassembled WGS sequence"/>
</dbReference>
<feature type="domain" description="Orc1-like AAA ATPase" evidence="1">
    <location>
        <begin position="170"/>
        <end position="323"/>
    </location>
</feature>
<keyword evidence="3" id="KW-1185">Reference proteome</keyword>
<comment type="caution">
    <text evidence="2">The sequence shown here is derived from an EMBL/GenBank/DDBJ whole genome shotgun (WGS) entry which is preliminary data.</text>
</comment>
<evidence type="ECO:0000313" key="2">
    <source>
        <dbReference type="EMBL" id="MDD0993740.1"/>
    </source>
</evidence>
<dbReference type="RefSeq" id="WP_273912802.1">
    <property type="nucleotide sequence ID" value="NZ_JAMDGX010000071.1"/>
</dbReference>
<gene>
    <name evidence="2" type="ORF">M5G11_24740</name>
</gene>
<sequence length="1019" mass="112240">MSINKAQDAVVFAALSGPFDPGKALMAMKIASKPVDFAMLATRLADLCDIRPTDAEDLWLLRTPTRHTLLANLKKQDRLAAEVATRRGLDPDEQTQDLLAVLLDQAPLSRAHISQCLEGATEQAELERIILALDRAGSSAPSHDLLPLARAALGSLDRAQKMEQLAERGFFGREVELAQIAAWLAQPATQGPVGCVFLTGAPGIGKSTLLGESVRRLSMHHRPLVLRLDFDRAGLDVQDLLGLTMEATRQMAEQLHGDVATLLDARLKAGRIEDKHSKGKQSLRQQLPRALARSLGQAVLASGRPVLIVLDTLEVLRSRGESHPGALFAWLDQLIELGVTPLSVLAAGRGDALDSLQPSRHQPWRQIEQVELRGLEEAAALALLDRLGAPAQCRQELLELAQGNPLKLRLGAEIARRPGGERVLRHQRDEEVSSAFLYRLLLSRIDDPLLKKLAHPGLIVRRINGQVIREVLAPALGLDSLSIERAEELCNQLATQHWLVEADPGAPGYLKHRSDMRALLLPLLYSDAAELSARVDEAAMRWFTRLEQPWARREAMYHRLQLSRRGTALPSMSSQLAAQFDSQMLEELPRLVADRLRNLRGERSSELRGDWSNGDGEHDAAIVRESLTILKRQDWIEASYLVRSVTNEGGLDPSSPAADALRMLLWRSGQWAGARHWLQARDHIRAGDDDLPDLPAELALVRLEMRAEFEPNRLRLNWLRWRPDIARLDEAAITASDDCASQGALALLLGNLPDPYHFPTGREGESNLAAAASEIWLGVKGGEAQVAMEAGHRQLDRVGPQVLALHQVEPGRILSTLTPYASFARHLSLLPGKNALGESARHFANALDHAGGLFDLSHSMPARLDTGDPLGALTDIGLFADWAQACAFIERDEDLVLIGRAAERWRRTIAGDWSIGRRIGRWRAMPPLDQVVERRLSMLLDAPDSLHQAHWQLQVWDEATPGQALLPTLRQRLGDVAKGRLHDRSSPDTARGITRLLQARGIPALFAPALAVVILNANL</sequence>
<evidence type="ECO:0000259" key="1">
    <source>
        <dbReference type="Pfam" id="PF13191"/>
    </source>
</evidence>